<dbReference type="AlphaFoldDB" id="A0A6A4IDR8"/>
<dbReference type="OrthoDB" id="3251442at2759"/>
<keyword evidence="3" id="KW-1185">Reference proteome</keyword>
<feature type="compositionally biased region" description="Low complexity" evidence="1">
    <location>
        <begin position="59"/>
        <end position="73"/>
    </location>
</feature>
<dbReference type="Proteomes" id="UP000799118">
    <property type="component" value="Unassembled WGS sequence"/>
</dbReference>
<sequence>MARPSKQQNQRRKKKKHCHCRADCRALIGIRQQQRHYRLVALANSQIFAPSESEDGESETGSSSHSSSDSLISDSDISMHSISLSLYDAASDTGSEPERLDSEDEPEEENIIPLHEILHDDDLPPSTEDIEAEIERMFGYDKVRQRHEARKETGLSKAELDAIKALKLYMMKMRRRTFNAMRQLFQDSLEIGSIWVVLHHVAALADINIQLVDCCINACIAYTKEYTTRELCPYCDEPRSYNGKPRNTFTYIPLIPRLQALFENQNMIE</sequence>
<gene>
    <name evidence="2" type="ORF">BT96DRAFT_986725</name>
</gene>
<reference evidence="2" key="1">
    <citation type="journal article" date="2019" name="Environ. Microbiol.">
        <title>Fungal ecological strategies reflected in gene transcription - a case study of two litter decomposers.</title>
        <authorList>
            <person name="Barbi F."/>
            <person name="Kohler A."/>
            <person name="Barry K."/>
            <person name="Baskaran P."/>
            <person name="Daum C."/>
            <person name="Fauchery L."/>
            <person name="Ihrmark K."/>
            <person name="Kuo A."/>
            <person name="LaButti K."/>
            <person name="Lipzen A."/>
            <person name="Morin E."/>
            <person name="Grigoriev I.V."/>
            <person name="Henrissat B."/>
            <person name="Lindahl B."/>
            <person name="Martin F."/>
        </authorList>
    </citation>
    <scope>NUCLEOTIDE SEQUENCE</scope>
    <source>
        <strain evidence="2">JB14</strain>
    </source>
</reference>
<name>A0A6A4IDR8_9AGAR</name>
<organism evidence="2 3">
    <name type="scientific">Gymnopus androsaceus JB14</name>
    <dbReference type="NCBI Taxonomy" id="1447944"/>
    <lineage>
        <taxon>Eukaryota</taxon>
        <taxon>Fungi</taxon>
        <taxon>Dikarya</taxon>
        <taxon>Basidiomycota</taxon>
        <taxon>Agaricomycotina</taxon>
        <taxon>Agaricomycetes</taxon>
        <taxon>Agaricomycetidae</taxon>
        <taxon>Agaricales</taxon>
        <taxon>Marasmiineae</taxon>
        <taxon>Omphalotaceae</taxon>
        <taxon>Gymnopus</taxon>
    </lineage>
</organism>
<feature type="region of interest" description="Disordered" evidence="1">
    <location>
        <begin position="50"/>
        <end position="73"/>
    </location>
</feature>
<dbReference type="EMBL" id="ML769396">
    <property type="protein sequence ID" value="KAE9407428.1"/>
    <property type="molecule type" value="Genomic_DNA"/>
</dbReference>
<accession>A0A6A4IDR8</accession>
<evidence type="ECO:0000313" key="2">
    <source>
        <dbReference type="EMBL" id="KAE9407428.1"/>
    </source>
</evidence>
<evidence type="ECO:0000313" key="3">
    <source>
        <dbReference type="Proteomes" id="UP000799118"/>
    </source>
</evidence>
<evidence type="ECO:0000256" key="1">
    <source>
        <dbReference type="SAM" id="MobiDB-lite"/>
    </source>
</evidence>
<proteinExistence type="predicted"/>
<protein>
    <submittedName>
        <fullName evidence="2">Uncharacterized protein</fullName>
    </submittedName>
</protein>